<feature type="domain" description="DUF402" evidence="2">
    <location>
        <begin position="50"/>
        <end position="160"/>
    </location>
</feature>
<evidence type="ECO:0000313" key="3">
    <source>
        <dbReference type="EMBL" id="GIQ69195.1"/>
    </source>
</evidence>
<dbReference type="AlphaFoldDB" id="A0A8J4M1U2"/>
<organism evidence="3 4">
    <name type="scientific">Xylanibacillus composti</name>
    <dbReference type="NCBI Taxonomy" id="1572762"/>
    <lineage>
        <taxon>Bacteria</taxon>
        <taxon>Bacillati</taxon>
        <taxon>Bacillota</taxon>
        <taxon>Bacilli</taxon>
        <taxon>Bacillales</taxon>
        <taxon>Paenibacillaceae</taxon>
        <taxon>Xylanibacillus</taxon>
    </lineage>
</organism>
<evidence type="ECO:0000313" key="4">
    <source>
        <dbReference type="Proteomes" id="UP000677918"/>
    </source>
</evidence>
<dbReference type="GO" id="GO:0016787">
    <property type="term" value="F:hydrolase activity"/>
    <property type="evidence" value="ECO:0007669"/>
    <property type="project" value="UniProtKB-KW"/>
</dbReference>
<dbReference type="Gene3D" id="2.40.380.10">
    <property type="entry name" value="FomD-like"/>
    <property type="match status" value="1"/>
</dbReference>
<dbReference type="PANTHER" id="PTHR39159:SF1">
    <property type="entry name" value="UPF0374 PROTEIN YGAC"/>
    <property type="match status" value="1"/>
</dbReference>
<name>A0A8J4M1U2_9BACL</name>
<dbReference type="InterPro" id="IPR050212">
    <property type="entry name" value="Ntdp-like"/>
</dbReference>
<evidence type="ECO:0000256" key="1">
    <source>
        <dbReference type="ARBA" id="ARBA00022801"/>
    </source>
</evidence>
<keyword evidence="4" id="KW-1185">Reference proteome</keyword>
<dbReference type="PANTHER" id="PTHR39159">
    <property type="match status" value="1"/>
</dbReference>
<sequence length="185" mass="22094">MRPYTSYQIKSFKHDGHLHRTWLVNWRIPPEMLDPEYRDMYVFINCHTRIIEADGKEWTSRVPGISFFIPQCWYNIVALLEEGGVRYYCNIASPPYHDQANHTMTYIDYDLDVVVWPSGETQLLDEHEYEIHKRQYHYSSTVEDKVQSGLQALRAHIASGNPPFGDNRLQEYYRVWRTYFPEVPE</sequence>
<proteinExistence type="predicted"/>
<gene>
    <name evidence="3" type="ORF">XYCOK13_20190</name>
</gene>
<dbReference type="RefSeq" id="WP_213412001.1">
    <property type="nucleotide sequence ID" value="NZ_BOVK01000025.1"/>
</dbReference>
<dbReference type="Pfam" id="PF04167">
    <property type="entry name" value="DUF402"/>
    <property type="match status" value="1"/>
</dbReference>
<dbReference type="InterPro" id="IPR035930">
    <property type="entry name" value="FomD-like_sf"/>
</dbReference>
<reference evidence="3" key="1">
    <citation type="submission" date="2021-04" db="EMBL/GenBank/DDBJ databases">
        <title>Draft genome sequence of Xylanibacillus composti strain K13.</title>
        <authorList>
            <person name="Uke A."/>
            <person name="Chhe C."/>
            <person name="Baramee S."/>
            <person name="Kosugi A."/>
        </authorList>
    </citation>
    <scope>NUCLEOTIDE SEQUENCE</scope>
    <source>
        <strain evidence="3">K13</strain>
    </source>
</reference>
<comment type="caution">
    <text evidence="3">The sequence shown here is derived from an EMBL/GenBank/DDBJ whole genome shotgun (WGS) entry which is preliminary data.</text>
</comment>
<evidence type="ECO:0000259" key="2">
    <source>
        <dbReference type="Pfam" id="PF04167"/>
    </source>
</evidence>
<accession>A0A8J4M1U2</accession>
<dbReference type="EMBL" id="BOVK01000025">
    <property type="protein sequence ID" value="GIQ69195.1"/>
    <property type="molecule type" value="Genomic_DNA"/>
</dbReference>
<dbReference type="InterPro" id="IPR007295">
    <property type="entry name" value="DUF402"/>
</dbReference>
<protein>
    <submittedName>
        <fullName evidence="3">UPF0374 protein</fullName>
    </submittedName>
</protein>
<dbReference type="SUPFAM" id="SSF159234">
    <property type="entry name" value="FomD-like"/>
    <property type="match status" value="1"/>
</dbReference>
<keyword evidence="1" id="KW-0378">Hydrolase</keyword>
<dbReference type="Proteomes" id="UP000677918">
    <property type="component" value="Unassembled WGS sequence"/>
</dbReference>